<dbReference type="SMART" id="SM00743">
    <property type="entry name" value="Agenet"/>
    <property type="match status" value="2"/>
</dbReference>
<feature type="compositionally biased region" description="Acidic residues" evidence="1">
    <location>
        <begin position="601"/>
        <end position="626"/>
    </location>
</feature>
<feature type="region of interest" description="Disordered" evidence="1">
    <location>
        <begin position="601"/>
        <end position="650"/>
    </location>
</feature>
<sequence length="650" mass="74063">MAADTVEFVSWEEQIISQERGNRVVHYFLKDSSGNLILAVQGTERSVRHMIYVVSDEFIDKYESMNYVNTSTKWRARRDVIDWLSRLVSWPQSKSEYITCGHLEPPSNRTCRSTGHLNPQPPEMFPRKLKAEIADIVWHGVSWLCGKQLMHYPAFRRNGITISVHSFAFIIAAEGSHYLGYLEDMYEDKKRQKKVRVRWFHRDEEVSGLMSQVNAHPREVFITPHVQVIHAECIGGPAAVLTPKHFEHCIAVIPHCILSKIHLCFRQVKNNKIKPFSLSKLQGYSKQAVLSCIDHPLFSKKINGYKFNEDGDGYSILGHHMKQDHKRKRFDELKDGDFKARHQISLTGKGNRLCITEARSSALGSQTKDVPTYRRLKIKLSGRVLKYEKLMGSRPGSSTSFKIHDEIELLCQDSGIRRCWFRCKVLQVLENCLKVEYDDVQDAEESGNLQEWVSSFRVADPDKLGQRCTGRLTIRPRPPEDSADCIFEVGAAVDVWWCDGWWEGVVIMTNVFGTNHLQIYLPGEDRYITIDKSHVRTAKDWINGSWVNVKKKPGILSCLSANVSPSMSRYAMPPILELEELNQEEQDPPCTATHAAVLSSIEEDTSSEQNFDEGENVLTDTEDDGPVGENNVEFTGPQNLPTNVGEVPNN</sequence>
<dbReference type="PROSITE" id="PS51038">
    <property type="entry name" value="BAH"/>
    <property type="match status" value="1"/>
</dbReference>
<dbReference type="PANTHER" id="PTHR31917:SF3">
    <property type="entry name" value="BROMO ADJACENT-LIKE DOMAIN PROTEIN"/>
    <property type="match status" value="1"/>
</dbReference>
<dbReference type="AlphaFoldDB" id="A0A7C8YE78"/>
<evidence type="ECO:0000256" key="1">
    <source>
        <dbReference type="SAM" id="MobiDB-lite"/>
    </source>
</evidence>
<dbReference type="InterPro" id="IPR014002">
    <property type="entry name" value="Agenet_dom_plant"/>
</dbReference>
<feature type="domain" description="BAH" evidence="2">
    <location>
        <begin position="160"/>
        <end position="279"/>
    </location>
</feature>
<reference evidence="3" key="2">
    <citation type="submission" date="2020-07" db="EMBL/GenBank/DDBJ databases">
        <authorList>
            <person name="Vera ALvarez R."/>
            <person name="Arias-Moreno D.M."/>
            <person name="Jimenez-Jacinto V."/>
            <person name="Jimenez-Bremont J.F."/>
            <person name="Swaminathan K."/>
            <person name="Moose S.P."/>
            <person name="Guerrero-Gonzalez M.L."/>
            <person name="Marino-Ramirez L."/>
            <person name="Landsman D."/>
            <person name="Rodriguez-Kessler M."/>
            <person name="Delgado-Sanchez P."/>
        </authorList>
    </citation>
    <scope>NUCLEOTIDE SEQUENCE</scope>
    <source>
        <tissue evidence="3">Cladode</tissue>
    </source>
</reference>
<protein>
    <recommendedName>
        <fullName evidence="2">BAH domain-containing protein</fullName>
    </recommendedName>
</protein>
<proteinExistence type="predicted"/>
<evidence type="ECO:0000259" key="2">
    <source>
        <dbReference type="PROSITE" id="PS51038"/>
    </source>
</evidence>
<organism evidence="3">
    <name type="scientific">Opuntia streptacantha</name>
    <name type="common">Prickly pear cactus</name>
    <name type="synonym">Opuntia cardona</name>
    <dbReference type="NCBI Taxonomy" id="393608"/>
    <lineage>
        <taxon>Eukaryota</taxon>
        <taxon>Viridiplantae</taxon>
        <taxon>Streptophyta</taxon>
        <taxon>Embryophyta</taxon>
        <taxon>Tracheophyta</taxon>
        <taxon>Spermatophyta</taxon>
        <taxon>Magnoliopsida</taxon>
        <taxon>eudicotyledons</taxon>
        <taxon>Gunneridae</taxon>
        <taxon>Pentapetalae</taxon>
        <taxon>Caryophyllales</taxon>
        <taxon>Cactineae</taxon>
        <taxon>Cactaceae</taxon>
        <taxon>Opuntioideae</taxon>
        <taxon>Opuntia</taxon>
    </lineage>
</organism>
<accession>A0A7C8YE78</accession>
<dbReference type="InterPro" id="IPR001025">
    <property type="entry name" value="BAH_dom"/>
</dbReference>
<dbReference type="Pfam" id="PF01426">
    <property type="entry name" value="BAH"/>
    <property type="match status" value="1"/>
</dbReference>
<dbReference type="InterPro" id="IPR043151">
    <property type="entry name" value="BAH_sf"/>
</dbReference>
<dbReference type="GO" id="GO:0003682">
    <property type="term" value="F:chromatin binding"/>
    <property type="evidence" value="ECO:0007669"/>
    <property type="project" value="InterPro"/>
</dbReference>
<evidence type="ECO:0000313" key="3">
    <source>
        <dbReference type="EMBL" id="MBA4616239.1"/>
    </source>
</evidence>
<name>A0A7C8YE78_OPUST</name>
<dbReference type="Pfam" id="PF05641">
    <property type="entry name" value="Agenet"/>
    <property type="match status" value="1"/>
</dbReference>
<reference evidence="3" key="1">
    <citation type="journal article" date="2013" name="J. Plant Res.">
        <title>Effect of fungi and light on seed germination of three Opuntia species from semiarid lands of central Mexico.</title>
        <authorList>
            <person name="Delgado-Sanchez P."/>
            <person name="Jimenez-Bremont J.F."/>
            <person name="Guerrero-Gonzalez Mde L."/>
            <person name="Flores J."/>
        </authorList>
    </citation>
    <scope>NUCLEOTIDE SEQUENCE</scope>
    <source>
        <tissue evidence="3">Cladode</tissue>
    </source>
</reference>
<feature type="compositionally biased region" description="Polar residues" evidence="1">
    <location>
        <begin position="632"/>
        <end position="650"/>
    </location>
</feature>
<dbReference type="EMBL" id="GISG01010692">
    <property type="protein sequence ID" value="MBA4616239.1"/>
    <property type="molecule type" value="Transcribed_RNA"/>
</dbReference>
<dbReference type="SMART" id="SM00439">
    <property type="entry name" value="BAH"/>
    <property type="match status" value="1"/>
</dbReference>
<dbReference type="Gene3D" id="2.30.30.490">
    <property type="match status" value="1"/>
</dbReference>
<dbReference type="InterPro" id="IPR008395">
    <property type="entry name" value="Agenet-like_dom"/>
</dbReference>
<dbReference type="PANTHER" id="PTHR31917">
    <property type="entry name" value="AGENET DOMAIN-CONTAINING PROTEIN-RELATED"/>
    <property type="match status" value="1"/>
</dbReference>